<evidence type="ECO:0000256" key="2">
    <source>
        <dbReference type="SAM" id="Phobius"/>
    </source>
</evidence>
<dbReference type="InterPro" id="IPR012427">
    <property type="entry name" value="DUF1622"/>
</dbReference>
<gene>
    <name evidence="3" type="ORF">GCM10011374_08970</name>
</gene>
<evidence type="ECO:0000313" key="3">
    <source>
        <dbReference type="EMBL" id="GGG48775.1"/>
    </source>
</evidence>
<keyword evidence="4" id="KW-1185">Reference proteome</keyword>
<protein>
    <recommendedName>
        <fullName evidence="5">DUF1622 domain-containing protein</fullName>
    </recommendedName>
</protein>
<dbReference type="PANTHER" id="PTHR38468">
    <property type="entry name" value="SLL0939 PROTEIN"/>
    <property type="match status" value="1"/>
</dbReference>
<dbReference type="AlphaFoldDB" id="A0A917GK62"/>
<proteinExistence type="predicted"/>
<keyword evidence="2" id="KW-1133">Transmembrane helix</keyword>
<dbReference type="EMBL" id="BMEQ01000003">
    <property type="protein sequence ID" value="GGG48775.1"/>
    <property type="molecule type" value="Genomic_DNA"/>
</dbReference>
<reference evidence="3" key="2">
    <citation type="submission" date="2020-09" db="EMBL/GenBank/DDBJ databases">
        <authorList>
            <person name="Sun Q."/>
            <person name="Zhou Y."/>
        </authorList>
    </citation>
    <scope>NUCLEOTIDE SEQUENCE</scope>
    <source>
        <strain evidence="3">CGMCC 1.12187</strain>
    </source>
</reference>
<dbReference type="Pfam" id="PF07784">
    <property type="entry name" value="DUF1622"/>
    <property type="match status" value="1"/>
</dbReference>
<evidence type="ECO:0008006" key="5">
    <source>
        <dbReference type="Google" id="ProtNLM"/>
    </source>
</evidence>
<feature type="compositionally biased region" description="Basic residues" evidence="1">
    <location>
        <begin position="123"/>
        <end position="136"/>
    </location>
</feature>
<dbReference type="PANTHER" id="PTHR38468:SF1">
    <property type="entry name" value="SLL0939 PROTEIN"/>
    <property type="match status" value="1"/>
</dbReference>
<sequence length="150" mass="16298">MSFQETMELVGEAVDAAGVVAIVVGAVVATLLAARALLRPRHGRPDVYGEYRRRLGRSILLGLELLVAADIIRTVALTPTFESVGVLALIVLIRTFLSWSLELEITGRWPWQKEPGESAPPARARRVRSPRARVRPGRHDDAGAVAEPCG</sequence>
<keyword evidence="2" id="KW-0472">Membrane</keyword>
<organism evidence="3 4">
    <name type="scientific">Kocuria dechangensis</name>
    <dbReference type="NCBI Taxonomy" id="1176249"/>
    <lineage>
        <taxon>Bacteria</taxon>
        <taxon>Bacillati</taxon>
        <taxon>Actinomycetota</taxon>
        <taxon>Actinomycetes</taxon>
        <taxon>Micrococcales</taxon>
        <taxon>Micrococcaceae</taxon>
        <taxon>Kocuria</taxon>
    </lineage>
</organism>
<reference evidence="3" key="1">
    <citation type="journal article" date="2014" name="Int. J. Syst. Evol. Microbiol.">
        <title>Complete genome sequence of Corynebacterium casei LMG S-19264T (=DSM 44701T), isolated from a smear-ripened cheese.</title>
        <authorList>
            <consortium name="US DOE Joint Genome Institute (JGI-PGF)"/>
            <person name="Walter F."/>
            <person name="Albersmeier A."/>
            <person name="Kalinowski J."/>
            <person name="Ruckert C."/>
        </authorList>
    </citation>
    <scope>NUCLEOTIDE SEQUENCE</scope>
    <source>
        <strain evidence="3">CGMCC 1.12187</strain>
    </source>
</reference>
<name>A0A917GK62_9MICC</name>
<keyword evidence="2" id="KW-0812">Transmembrane</keyword>
<feature type="transmembrane region" description="Helical" evidence="2">
    <location>
        <begin position="59"/>
        <end position="78"/>
    </location>
</feature>
<accession>A0A917GK62</accession>
<feature type="region of interest" description="Disordered" evidence="1">
    <location>
        <begin position="112"/>
        <end position="150"/>
    </location>
</feature>
<dbReference type="Proteomes" id="UP000638848">
    <property type="component" value="Unassembled WGS sequence"/>
</dbReference>
<feature type="transmembrane region" description="Helical" evidence="2">
    <location>
        <begin position="16"/>
        <end position="38"/>
    </location>
</feature>
<comment type="caution">
    <text evidence="3">The sequence shown here is derived from an EMBL/GenBank/DDBJ whole genome shotgun (WGS) entry which is preliminary data.</text>
</comment>
<evidence type="ECO:0000256" key="1">
    <source>
        <dbReference type="SAM" id="MobiDB-lite"/>
    </source>
</evidence>
<feature type="transmembrane region" description="Helical" evidence="2">
    <location>
        <begin position="84"/>
        <end position="103"/>
    </location>
</feature>
<evidence type="ECO:0000313" key="4">
    <source>
        <dbReference type="Proteomes" id="UP000638848"/>
    </source>
</evidence>